<dbReference type="AlphaFoldDB" id="A0A378I416"/>
<dbReference type="Proteomes" id="UP000254968">
    <property type="component" value="Unassembled WGS sequence"/>
</dbReference>
<dbReference type="EMBL" id="UGNV01000001">
    <property type="protein sequence ID" value="STX29733.1"/>
    <property type="molecule type" value="Genomic_DNA"/>
</dbReference>
<evidence type="ECO:0000313" key="1">
    <source>
        <dbReference type="EMBL" id="STX29733.1"/>
    </source>
</evidence>
<evidence type="ECO:0000313" key="2">
    <source>
        <dbReference type="Proteomes" id="UP000254968"/>
    </source>
</evidence>
<dbReference type="Gene3D" id="1.20.910.10">
    <property type="entry name" value="Heme oxygenase-like"/>
    <property type="match status" value="1"/>
</dbReference>
<dbReference type="RefSeq" id="WP_115303403.1">
    <property type="nucleotide sequence ID" value="NZ_CAAAHO010000002.1"/>
</dbReference>
<sequence length="260" mass="29578">MTYAIQEQEEQVQLTNIIDIYDIFTSKADESLSHHPFKKIKSQESIINLFPHFLALSIAFPYIQAGSQLPLIQNLIDSNEDVSAAHEILSVVGHFLCWDETGGANVLEFFGKPGLAKILETKKWFHANMLREDIFQITGEQIKPNFAEPTKSYLNKLIKGFSNLNPVIRCAHMVAFEYHAHVIIDSLWHSIGKQFTVNPNQLKYFRIHVGGDDCAEAYHVTMTKEMINYIVKPADKQLFITTALDAIDTHLNWSLKIATC</sequence>
<organism evidence="1 2">
    <name type="scientific">Legionella beliardensis</name>
    <dbReference type="NCBI Taxonomy" id="91822"/>
    <lineage>
        <taxon>Bacteria</taxon>
        <taxon>Pseudomonadati</taxon>
        <taxon>Pseudomonadota</taxon>
        <taxon>Gammaproteobacteria</taxon>
        <taxon>Legionellales</taxon>
        <taxon>Legionellaceae</taxon>
        <taxon>Legionella</taxon>
    </lineage>
</organism>
<accession>A0A378I416</accession>
<proteinExistence type="predicted"/>
<keyword evidence="2" id="KW-1185">Reference proteome</keyword>
<dbReference type="OrthoDB" id="9805575at2"/>
<protein>
    <recommendedName>
        <fullName evidence="3">Pyrroloquinoline quinone (Coenzyme PQQ) biosynthesis protein C</fullName>
    </recommendedName>
</protein>
<evidence type="ECO:0008006" key="3">
    <source>
        <dbReference type="Google" id="ProtNLM"/>
    </source>
</evidence>
<name>A0A378I416_9GAMM</name>
<dbReference type="InterPro" id="IPR016084">
    <property type="entry name" value="Haem_Oase-like_multi-hlx"/>
</dbReference>
<reference evidence="1 2" key="1">
    <citation type="submission" date="2018-06" db="EMBL/GenBank/DDBJ databases">
        <authorList>
            <consortium name="Pathogen Informatics"/>
            <person name="Doyle S."/>
        </authorList>
    </citation>
    <scope>NUCLEOTIDE SEQUENCE [LARGE SCALE GENOMIC DNA]</scope>
    <source>
        <strain evidence="1 2">NCTC13315</strain>
    </source>
</reference>
<gene>
    <name evidence="1" type="ORF">NCTC13315_02285</name>
</gene>